<protein>
    <submittedName>
        <fullName evidence="1">Uncharacterized protein</fullName>
    </submittedName>
</protein>
<organism evidence="1 2">
    <name type="scientific">Spirodela intermedia</name>
    <name type="common">Intermediate duckweed</name>
    <dbReference type="NCBI Taxonomy" id="51605"/>
    <lineage>
        <taxon>Eukaryota</taxon>
        <taxon>Viridiplantae</taxon>
        <taxon>Streptophyta</taxon>
        <taxon>Embryophyta</taxon>
        <taxon>Tracheophyta</taxon>
        <taxon>Spermatophyta</taxon>
        <taxon>Magnoliopsida</taxon>
        <taxon>Liliopsida</taxon>
        <taxon>Araceae</taxon>
        <taxon>Lemnoideae</taxon>
        <taxon>Spirodela</taxon>
    </lineage>
</organism>
<accession>A0A7I8KQT9</accession>
<evidence type="ECO:0000313" key="2">
    <source>
        <dbReference type="Proteomes" id="UP000663760"/>
    </source>
</evidence>
<name>A0A7I8KQT9_SPIIN</name>
<dbReference type="AlphaFoldDB" id="A0A7I8KQT9"/>
<keyword evidence="2" id="KW-1185">Reference proteome</keyword>
<dbReference type="OrthoDB" id="1914706at2759"/>
<reference evidence="1" key="1">
    <citation type="submission" date="2020-02" db="EMBL/GenBank/DDBJ databases">
        <authorList>
            <person name="Scholz U."/>
            <person name="Mascher M."/>
            <person name="Fiebig A."/>
        </authorList>
    </citation>
    <scope>NUCLEOTIDE SEQUENCE</scope>
</reference>
<dbReference type="EMBL" id="LR746270">
    <property type="protein sequence ID" value="CAA7400180.1"/>
    <property type="molecule type" value="Genomic_DNA"/>
</dbReference>
<sequence length="114" mass="13520">MAGLRLAGPSVFLRRDLSSSVFDNGFIEKRQLFLRSYQFTRKRSSAARIGDSVLRARRLVWVKLRAVRRFLWLHLRRLFTAGCRRHRRFHRMHTPPPRSRSAAASSIWRLRCCP</sequence>
<dbReference type="Proteomes" id="UP000663760">
    <property type="component" value="Chromosome 7"/>
</dbReference>
<evidence type="ECO:0000313" key="1">
    <source>
        <dbReference type="EMBL" id="CAA7400180.1"/>
    </source>
</evidence>
<proteinExistence type="predicted"/>
<gene>
    <name evidence="1" type="ORF">SI8410_07010850</name>
</gene>